<organism evidence="2 3">
    <name type="scientific">Candidatus Falkowbacteria bacterium RIFOXYA2_FULL_38_12</name>
    <dbReference type="NCBI Taxonomy" id="1797993"/>
    <lineage>
        <taxon>Bacteria</taxon>
        <taxon>Candidatus Falkowiibacteriota</taxon>
    </lineage>
</organism>
<dbReference type="PROSITE" id="PS00409">
    <property type="entry name" value="PROKAR_NTER_METHYL"/>
    <property type="match status" value="1"/>
</dbReference>
<keyword evidence="1" id="KW-0812">Transmembrane</keyword>
<evidence type="ECO:0000256" key="1">
    <source>
        <dbReference type="SAM" id="Phobius"/>
    </source>
</evidence>
<dbReference type="InterPro" id="IPR012902">
    <property type="entry name" value="N_methyl_site"/>
</dbReference>
<evidence type="ECO:0000313" key="3">
    <source>
        <dbReference type="Proteomes" id="UP000177407"/>
    </source>
</evidence>
<dbReference type="Proteomes" id="UP000177407">
    <property type="component" value="Unassembled WGS sequence"/>
</dbReference>
<sequence length="158" mass="17350">MKEPFLGSIKKNRGFTLIELLIVLAIGAMAVGSLALFGNQFVVTQELERAVELTKNELKAAQADSISGTSDSVWGVAIFPNYIVRFQGENFNDRIQAFDLITNFSSALLISSGQEEVPSEIIFHRLDGIPENPVEITFTLNNKTKMISVNSQGLISNE</sequence>
<evidence type="ECO:0000313" key="2">
    <source>
        <dbReference type="EMBL" id="OGF20528.1"/>
    </source>
</evidence>
<protein>
    <recommendedName>
        <fullName evidence="4">General secretion pathway GspH domain-containing protein</fullName>
    </recommendedName>
</protein>
<keyword evidence="1" id="KW-0472">Membrane</keyword>
<proteinExistence type="predicted"/>
<name>A0A1F5S1G7_9BACT</name>
<feature type="transmembrane region" description="Helical" evidence="1">
    <location>
        <begin position="20"/>
        <end position="38"/>
    </location>
</feature>
<keyword evidence="1" id="KW-1133">Transmembrane helix</keyword>
<dbReference type="InterPro" id="IPR045584">
    <property type="entry name" value="Pilin-like"/>
</dbReference>
<evidence type="ECO:0008006" key="4">
    <source>
        <dbReference type="Google" id="ProtNLM"/>
    </source>
</evidence>
<dbReference type="EMBL" id="MFGA01000023">
    <property type="protein sequence ID" value="OGF20528.1"/>
    <property type="molecule type" value="Genomic_DNA"/>
</dbReference>
<accession>A0A1F5S1G7</accession>
<dbReference type="Pfam" id="PF07963">
    <property type="entry name" value="N_methyl"/>
    <property type="match status" value="1"/>
</dbReference>
<reference evidence="2 3" key="1">
    <citation type="journal article" date="2016" name="Nat. Commun.">
        <title>Thousands of microbial genomes shed light on interconnected biogeochemical processes in an aquifer system.</title>
        <authorList>
            <person name="Anantharaman K."/>
            <person name="Brown C.T."/>
            <person name="Hug L.A."/>
            <person name="Sharon I."/>
            <person name="Castelle C.J."/>
            <person name="Probst A.J."/>
            <person name="Thomas B.C."/>
            <person name="Singh A."/>
            <person name="Wilkins M.J."/>
            <person name="Karaoz U."/>
            <person name="Brodie E.L."/>
            <person name="Williams K.H."/>
            <person name="Hubbard S.S."/>
            <person name="Banfield J.F."/>
        </authorList>
    </citation>
    <scope>NUCLEOTIDE SEQUENCE [LARGE SCALE GENOMIC DNA]</scope>
</reference>
<gene>
    <name evidence="2" type="ORF">A2257_04175</name>
</gene>
<comment type="caution">
    <text evidence="2">The sequence shown here is derived from an EMBL/GenBank/DDBJ whole genome shotgun (WGS) entry which is preliminary data.</text>
</comment>
<dbReference type="AlphaFoldDB" id="A0A1F5S1G7"/>
<dbReference type="SUPFAM" id="SSF54523">
    <property type="entry name" value="Pili subunits"/>
    <property type="match status" value="1"/>
</dbReference>
<dbReference type="NCBIfam" id="TIGR02532">
    <property type="entry name" value="IV_pilin_GFxxxE"/>
    <property type="match status" value="1"/>
</dbReference>